<reference evidence="9 10" key="2">
    <citation type="submission" date="2018-06" db="EMBL/GenBank/DDBJ databases">
        <title>Metagenomic assembly of (sub)arctic Cyanobacteria and their associated microbiome from non-axenic cultures.</title>
        <authorList>
            <person name="Baurain D."/>
        </authorList>
    </citation>
    <scope>NUCLEOTIDE SEQUENCE [LARGE SCALE GENOMIC DNA]</scope>
    <source>
        <strain evidence="9">ULC129bin1</strain>
    </source>
</reference>
<evidence type="ECO:0000256" key="2">
    <source>
        <dbReference type="ARBA" id="ARBA00022649"/>
    </source>
</evidence>
<sequence>MNGTSASVERKIVSQPLGEFSVCSVVKAELLFGARRSQRVEENLLRYRSFFDSLQSFPFDDDCAEEYSLVRSELSRRGNLIGHNDLLIAAIALTHHATLVTHNTREFSRVSNLRLEDWQKSE</sequence>
<keyword evidence="5" id="KW-0378">Hydrolase</keyword>
<evidence type="ECO:0000256" key="3">
    <source>
        <dbReference type="ARBA" id="ARBA00022722"/>
    </source>
</evidence>
<evidence type="ECO:0000256" key="1">
    <source>
        <dbReference type="ARBA" id="ARBA00001946"/>
    </source>
</evidence>
<proteinExistence type="inferred from homology"/>
<dbReference type="Pfam" id="PF01850">
    <property type="entry name" value="PIN"/>
    <property type="match status" value="1"/>
</dbReference>
<dbReference type="CDD" id="cd09881">
    <property type="entry name" value="PIN_VapC4-5_FitB-like"/>
    <property type="match status" value="1"/>
</dbReference>
<evidence type="ECO:0000256" key="6">
    <source>
        <dbReference type="ARBA" id="ARBA00022842"/>
    </source>
</evidence>
<keyword evidence="2" id="KW-1277">Toxin-antitoxin system</keyword>
<evidence type="ECO:0000256" key="7">
    <source>
        <dbReference type="ARBA" id="ARBA00038093"/>
    </source>
</evidence>
<evidence type="ECO:0000259" key="8">
    <source>
        <dbReference type="Pfam" id="PF01850"/>
    </source>
</evidence>
<dbReference type="GO" id="GO:0016787">
    <property type="term" value="F:hydrolase activity"/>
    <property type="evidence" value="ECO:0007669"/>
    <property type="project" value="UniProtKB-KW"/>
</dbReference>
<dbReference type="GO" id="GO:0004518">
    <property type="term" value="F:nuclease activity"/>
    <property type="evidence" value="ECO:0007669"/>
    <property type="project" value="UniProtKB-KW"/>
</dbReference>
<dbReference type="SUPFAM" id="SSF88723">
    <property type="entry name" value="PIN domain-like"/>
    <property type="match status" value="1"/>
</dbReference>
<reference evidence="10" key="1">
    <citation type="submission" date="2018-04" db="EMBL/GenBank/DDBJ databases">
        <authorList>
            <person name="Cornet L."/>
        </authorList>
    </citation>
    <scope>NUCLEOTIDE SEQUENCE [LARGE SCALE GENOMIC DNA]</scope>
</reference>
<evidence type="ECO:0000313" key="10">
    <source>
        <dbReference type="Proteomes" id="UP000249354"/>
    </source>
</evidence>
<comment type="caution">
    <text evidence="9">The sequence shown here is derived from an EMBL/GenBank/DDBJ whole genome shotgun (WGS) entry which is preliminary data.</text>
</comment>
<comment type="cofactor">
    <cofactor evidence="1">
        <name>Mg(2+)</name>
        <dbReference type="ChEBI" id="CHEBI:18420"/>
    </cofactor>
</comment>
<dbReference type="GO" id="GO:0046872">
    <property type="term" value="F:metal ion binding"/>
    <property type="evidence" value="ECO:0007669"/>
    <property type="project" value="UniProtKB-KW"/>
</dbReference>
<keyword evidence="4" id="KW-0479">Metal-binding</keyword>
<protein>
    <submittedName>
        <fullName evidence="9">VapC toxin family PIN domain ribonuclease</fullName>
    </submittedName>
</protein>
<evidence type="ECO:0000313" key="9">
    <source>
        <dbReference type="EMBL" id="PZO14843.1"/>
    </source>
</evidence>
<dbReference type="InterPro" id="IPR050556">
    <property type="entry name" value="Type_II_TA_system_RNase"/>
</dbReference>
<dbReference type="PANTHER" id="PTHR33653:SF1">
    <property type="entry name" value="RIBONUCLEASE VAPC2"/>
    <property type="match status" value="1"/>
</dbReference>
<name>A0A2W4U1I5_9CYAN</name>
<dbReference type="AlphaFoldDB" id="A0A2W4U1I5"/>
<dbReference type="Proteomes" id="UP000249354">
    <property type="component" value="Unassembled WGS sequence"/>
</dbReference>
<comment type="similarity">
    <text evidence="7">Belongs to the PINc/VapC protein family.</text>
</comment>
<feature type="domain" description="PIN" evidence="8">
    <location>
        <begin position="9"/>
        <end position="111"/>
    </location>
</feature>
<accession>A0A2W4U1I5</accession>
<organism evidence="9 10">
    <name type="scientific">Leptolyngbya foveolarum</name>
    <dbReference type="NCBI Taxonomy" id="47253"/>
    <lineage>
        <taxon>Bacteria</taxon>
        <taxon>Bacillati</taxon>
        <taxon>Cyanobacteriota</taxon>
        <taxon>Cyanophyceae</taxon>
        <taxon>Leptolyngbyales</taxon>
        <taxon>Leptolyngbyaceae</taxon>
        <taxon>Leptolyngbya group</taxon>
        <taxon>Leptolyngbya</taxon>
    </lineage>
</organism>
<keyword evidence="3" id="KW-0540">Nuclease</keyword>
<dbReference type="InterPro" id="IPR002716">
    <property type="entry name" value="PIN_dom"/>
</dbReference>
<evidence type="ECO:0000256" key="5">
    <source>
        <dbReference type="ARBA" id="ARBA00022801"/>
    </source>
</evidence>
<gene>
    <name evidence="9" type="ORF">DCF25_14295</name>
</gene>
<dbReference type="PANTHER" id="PTHR33653">
    <property type="entry name" value="RIBONUCLEASE VAPC2"/>
    <property type="match status" value="1"/>
</dbReference>
<dbReference type="InterPro" id="IPR029060">
    <property type="entry name" value="PIN-like_dom_sf"/>
</dbReference>
<dbReference type="EMBL" id="QBMC01000101">
    <property type="protein sequence ID" value="PZO14843.1"/>
    <property type="molecule type" value="Genomic_DNA"/>
</dbReference>
<keyword evidence="6" id="KW-0460">Magnesium</keyword>
<evidence type="ECO:0000256" key="4">
    <source>
        <dbReference type="ARBA" id="ARBA00022723"/>
    </source>
</evidence>
<dbReference type="Gene3D" id="3.40.50.1010">
    <property type="entry name" value="5'-nuclease"/>
    <property type="match status" value="1"/>
</dbReference>